<dbReference type="AlphaFoldDB" id="A0A2C5XEV2"/>
<dbReference type="Gene3D" id="2.40.30.10">
    <property type="entry name" value="Translation factors"/>
    <property type="match status" value="2"/>
</dbReference>
<dbReference type="EMBL" id="APWK03000012">
    <property type="protein sequence ID" value="PHH55317.1"/>
    <property type="molecule type" value="Genomic_DNA"/>
</dbReference>
<dbReference type="GO" id="GO:0005829">
    <property type="term" value="C:cytosol"/>
    <property type="evidence" value="ECO:0007669"/>
    <property type="project" value="GOC"/>
</dbReference>
<evidence type="ECO:0000313" key="13">
    <source>
        <dbReference type="EMBL" id="PHH55317.1"/>
    </source>
</evidence>
<dbReference type="Proteomes" id="UP000222788">
    <property type="component" value="Unassembled WGS sequence"/>
</dbReference>
<evidence type="ECO:0000259" key="12">
    <source>
        <dbReference type="PROSITE" id="PS51722"/>
    </source>
</evidence>
<evidence type="ECO:0000313" key="14">
    <source>
        <dbReference type="Proteomes" id="UP000222788"/>
    </source>
</evidence>
<evidence type="ECO:0000256" key="5">
    <source>
        <dbReference type="ARBA" id="ARBA00022801"/>
    </source>
</evidence>
<feature type="region of interest" description="Disordered" evidence="11">
    <location>
        <begin position="328"/>
        <end position="375"/>
    </location>
</feature>
<dbReference type="CDD" id="cd01883">
    <property type="entry name" value="EF1_alpha"/>
    <property type="match status" value="1"/>
</dbReference>
<keyword evidence="3" id="KW-0963">Cytoplasm</keyword>
<protein>
    <recommendedName>
        <fullName evidence="10">Elongation factor 1 alpha-like protein</fullName>
    </recommendedName>
</protein>
<dbReference type="InterPro" id="IPR004161">
    <property type="entry name" value="EFTu-like_2"/>
</dbReference>
<accession>A0A2C5XEV2</accession>
<dbReference type="InterPro" id="IPR031157">
    <property type="entry name" value="G_TR_CS"/>
</dbReference>
<keyword evidence="5" id="KW-0378">Hydrolase</keyword>
<keyword evidence="7" id="KW-0342">GTP-binding</keyword>
<evidence type="ECO:0000256" key="1">
    <source>
        <dbReference type="ARBA" id="ARBA00004496"/>
    </source>
</evidence>
<dbReference type="Pfam" id="PF00009">
    <property type="entry name" value="GTP_EFTU"/>
    <property type="match status" value="1"/>
</dbReference>
<comment type="similarity">
    <text evidence="2">Belongs to the TRAFAC class translation factor GTPase superfamily. Classic translation factor GTPase family. EF-Tu/EF-1A subfamily.</text>
</comment>
<dbReference type="SUPFAM" id="SSF50465">
    <property type="entry name" value="EF-Tu/eEF-1alpha/eIF2-gamma C-terminal domain"/>
    <property type="match status" value="1"/>
</dbReference>
<dbReference type="GO" id="GO:0002184">
    <property type="term" value="P:cytoplasmic translational termination"/>
    <property type="evidence" value="ECO:0007669"/>
    <property type="project" value="UniProtKB-ARBA"/>
</dbReference>
<evidence type="ECO:0000256" key="6">
    <source>
        <dbReference type="ARBA" id="ARBA00022917"/>
    </source>
</evidence>
<feature type="domain" description="Tr-type G" evidence="12">
    <location>
        <begin position="482"/>
        <end position="703"/>
    </location>
</feature>
<evidence type="ECO:0000256" key="4">
    <source>
        <dbReference type="ARBA" id="ARBA00022741"/>
    </source>
</evidence>
<feature type="compositionally biased region" description="Polar residues" evidence="11">
    <location>
        <begin position="293"/>
        <end position="306"/>
    </location>
</feature>
<evidence type="ECO:0000256" key="11">
    <source>
        <dbReference type="SAM" id="MobiDB-lite"/>
    </source>
</evidence>
<keyword evidence="13" id="KW-0251">Elongation factor</keyword>
<keyword evidence="14" id="KW-1185">Reference proteome</keyword>
<dbReference type="SUPFAM" id="SSF50447">
    <property type="entry name" value="Translation proteins"/>
    <property type="match status" value="1"/>
</dbReference>
<proteinExistence type="inferred from homology"/>
<reference evidence="13 14" key="2">
    <citation type="journal article" date="2013" name="IMA Fungus">
        <title>IMA Genome-F 1: Ceratocystis fimbriata: Draft nuclear genome sequence for the plant pathogen, Ceratocystis fimbriata.</title>
        <authorList>
            <person name="Wilken P.M."/>
            <person name="Steenkamp E.T."/>
            <person name="Wingfield M.J."/>
            <person name="de Beer Z.W."/>
            <person name="Wingfield B.D."/>
        </authorList>
    </citation>
    <scope>NUCLEOTIDE SEQUENCE [LARGE SCALE GENOMIC DNA]</scope>
    <source>
        <strain evidence="13 14">CBS 114723</strain>
    </source>
</reference>
<keyword evidence="6" id="KW-0648">Protein biosynthesis</keyword>
<dbReference type="GO" id="GO:0005525">
    <property type="term" value="F:GTP binding"/>
    <property type="evidence" value="ECO:0007669"/>
    <property type="project" value="UniProtKB-KW"/>
</dbReference>
<dbReference type="GO" id="GO:0003924">
    <property type="term" value="F:GTPase activity"/>
    <property type="evidence" value="ECO:0007669"/>
    <property type="project" value="InterPro"/>
</dbReference>
<organism evidence="13 14">
    <name type="scientific">Ceratocystis fimbriata CBS 114723</name>
    <dbReference type="NCBI Taxonomy" id="1035309"/>
    <lineage>
        <taxon>Eukaryota</taxon>
        <taxon>Fungi</taxon>
        <taxon>Dikarya</taxon>
        <taxon>Ascomycota</taxon>
        <taxon>Pezizomycotina</taxon>
        <taxon>Sordariomycetes</taxon>
        <taxon>Hypocreomycetidae</taxon>
        <taxon>Microascales</taxon>
        <taxon>Ceratocystidaceae</taxon>
        <taxon>Ceratocystis</taxon>
    </lineage>
</organism>
<dbReference type="InterPro" id="IPR027417">
    <property type="entry name" value="P-loop_NTPase"/>
</dbReference>
<dbReference type="PRINTS" id="PR00315">
    <property type="entry name" value="ELONGATNFCT"/>
</dbReference>
<dbReference type="InterPro" id="IPR009000">
    <property type="entry name" value="Transl_B-barrel_sf"/>
</dbReference>
<dbReference type="OrthoDB" id="342024at2759"/>
<name>A0A2C5XEV2_9PEZI</name>
<dbReference type="FunFam" id="2.40.30.10:FF:000020">
    <property type="entry name" value="Translation elongation factor EF-1"/>
    <property type="match status" value="1"/>
</dbReference>
<keyword evidence="4" id="KW-0547">Nucleotide-binding</keyword>
<dbReference type="Pfam" id="PF03144">
    <property type="entry name" value="GTP_EFTU_D2"/>
    <property type="match status" value="1"/>
</dbReference>
<dbReference type="PROSITE" id="PS00301">
    <property type="entry name" value="G_TR_1"/>
    <property type="match status" value="1"/>
</dbReference>
<sequence length="891" mass="96599">MAKYDYDEDDVYDSYDEYDENLQYTQDPDSLVYNENGLMIDGGDSIVQEIRAELDSRSDEVTDDQIQKALSLHSADIEKTVQYLFCEVLDREITDTACSNIMEALGDDSKYTTRTKVKSSLYYYYYDENKTFDYISRGIKTAKATEMKREAEGTSTNEFFFVVQEVLPSSLGYANPSGTCSSESVLAAQLKKEDIKAFFSDMPWLSVPLERQSIFIPPVSVGPVGLLGGSSKLKALAAQRKKQAPVTPLGKSTVSRATASASVSTAATTTAAAASIATAAAPEKPTLGDLPTASAQDPGSASQGAYANSTALLEKSTRPALKRIYNNTAVNKTAPPSHGKDPLESAPGFYGQDAPTSTRNASATSHVSNGPATVPATQPSAFAQTLFKLSPSSVNTVPQEYPMPYTASSDYAADAFIKPSPDDVVLTAQAQARKFESRKSAPDDASSTSDKPAKPAKPSFNKPNHKNIDVIAEYEHRTTYEKNRLNFVVTGHVDAGKSTLMGRLLLDLKEVDESLINRFRHEAAAMGKQSFALAWVMDQNAEERERGVTVDVTAHSFQTEKAQYTILDAPGHQAFVHNAIHGISQADFAILVLDGNTGAFEKGLKGSTYEHILLLRSLGIQRIVVAINKLDMVSWSQDRYDEIKEQISAFLYKFNFSAKNLQFVPISGLSGDNVVTRAKASGLNWYDGPTLVEALDNTKPLPRALNQPMRMMVSDLFSTGSGKLTVSGRLEVGTVQVGDKLMITSSNEACYVQSLLVGRESRDWAVAGENADLVIVGVEATSVSSGDVLSAFDTPLQPKKDIILKTLAFQPLYPLTIDVHRGCLQCPGQINNVMAILDKNNGFITNARATRVETGEFARISVTINQELPVEAGQRVVIRSGGHTIAAGVVE</sequence>
<feature type="region of interest" description="Disordered" evidence="11">
    <location>
        <begin position="432"/>
        <end position="465"/>
    </location>
</feature>
<reference evidence="13 14" key="1">
    <citation type="journal article" date="2013" name="Fungal Biol.">
        <title>Analysis of microsatellite markers in the genome of the plant pathogen Ceratocystis fimbriata.</title>
        <authorList>
            <person name="Simpson M.C."/>
            <person name="Wilken P.M."/>
            <person name="Coetzee M.P."/>
            <person name="Wingfield M.J."/>
            <person name="Wingfield B.D."/>
        </authorList>
    </citation>
    <scope>NUCLEOTIDE SEQUENCE [LARGE SCALE GENOMIC DNA]</scope>
    <source>
        <strain evidence="13 14">CBS 114723</strain>
    </source>
</reference>
<dbReference type="SUPFAM" id="SSF52540">
    <property type="entry name" value="P-loop containing nucleoside triphosphate hydrolases"/>
    <property type="match status" value="1"/>
</dbReference>
<feature type="region of interest" description="Disordered" evidence="11">
    <location>
        <begin position="283"/>
        <end position="306"/>
    </location>
</feature>
<dbReference type="GO" id="GO:1990533">
    <property type="term" value="C:Dom34-Hbs1 complex"/>
    <property type="evidence" value="ECO:0007669"/>
    <property type="project" value="UniProtKB-ARBA"/>
</dbReference>
<evidence type="ECO:0000256" key="3">
    <source>
        <dbReference type="ARBA" id="ARBA00022490"/>
    </source>
</evidence>
<dbReference type="PROSITE" id="PS51722">
    <property type="entry name" value="G_TR_2"/>
    <property type="match status" value="1"/>
</dbReference>
<evidence type="ECO:0000256" key="2">
    <source>
        <dbReference type="ARBA" id="ARBA00007249"/>
    </source>
</evidence>
<dbReference type="InterPro" id="IPR009001">
    <property type="entry name" value="Transl_elong_EF1A/Init_IF2_C"/>
</dbReference>
<dbReference type="InterPro" id="IPR050100">
    <property type="entry name" value="TRAFAC_GTPase_members"/>
</dbReference>
<gene>
    <name evidence="13" type="primary">tuf</name>
    <name evidence="13" type="ORF">CFIMG_001046RA</name>
</gene>
<dbReference type="CDD" id="cd16267">
    <property type="entry name" value="HBS1-like_II"/>
    <property type="match status" value="1"/>
</dbReference>
<dbReference type="FunFam" id="3.40.50.300:FF:000204">
    <property type="entry name" value="Translation elongation factor Tu"/>
    <property type="match status" value="1"/>
</dbReference>
<dbReference type="GO" id="GO:0003746">
    <property type="term" value="F:translation elongation factor activity"/>
    <property type="evidence" value="ECO:0007669"/>
    <property type="project" value="UniProtKB-KW"/>
</dbReference>
<feature type="compositionally biased region" description="Basic and acidic residues" evidence="11">
    <location>
        <begin position="433"/>
        <end position="442"/>
    </location>
</feature>
<evidence type="ECO:0000256" key="8">
    <source>
        <dbReference type="ARBA" id="ARBA00049117"/>
    </source>
</evidence>
<evidence type="ECO:0000256" key="7">
    <source>
        <dbReference type="ARBA" id="ARBA00023134"/>
    </source>
</evidence>
<comment type="catalytic activity">
    <reaction evidence="8">
        <text>GTP + H2O = GDP + phosphate + H(+)</text>
        <dbReference type="Rhea" id="RHEA:19669"/>
        <dbReference type="ChEBI" id="CHEBI:15377"/>
        <dbReference type="ChEBI" id="CHEBI:15378"/>
        <dbReference type="ChEBI" id="CHEBI:37565"/>
        <dbReference type="ChEBI" id="CHEBI:43474"/>
        <dbReference type="ChEBI" id="CHEBI:58189"/>
    </reaction>
    <physiologicalReaction direction="left-to-right" evidence="8">
        <dbReference type="Rhea" id="RHEA:19670"/>
    </physiologicalReaction>
</comment>
<dbReference type="Gene3D" id="3.40.50.300">
    <property type="entry name" value="P-loop containing nucleotide triphosphate hydrolases"/>
    <property type="match status" value="1"/>
</dbReference>
<feature type="compositionally biased region" description="Polar residues" evidence="11">
    <location>
        <begin position="354"/>
        <end position="375"/>
    </location>
</feature>
<comment type="subcellular location">
    <subcellularLocation>
        <location evidence="1">Cytoplasm</location>
    </subcellularLocation>
</comment>
<evidence type="ECO:0000256" key="9">
    <source>
        <dbReference type="ARBA" id="ARBA00063537"/>
    </source>
</evidence>
<dbReference type="STRING" id="1035309.A0A2C5XEV2"/>
<dbReference type="PANTHER" id="PTHR23115">
    <property type="entry name" value="TRANSLATION FACTOR"/>
    <property type="match status" value="1"/>
</dbReference>
<evidence type="ECO:0000256" key="10">
    <source>
        <dbReference type="ARBA" id="ARBA00074866"/>
    </source>
</evidence>
<dbReference type="InterPro" id="IPR000795">
    <property type="entry name" value="T_Tr_GTP-bd_dom"/>
</dbReference>
<comment type="subunit">
    <text evidence="9">Component of the Dom34-Hbs1 complex, also named Pelota-HBS1L complex, composed of dom34 and hbs1.</text>
</comment>
<comment type="caution">
    <text evidence="13">The sequence shown here is derived from an EMBL/GenBank/DDBJ whole genome shotgun (WGS) entry which is preliminary data.</text>
</comment>